<dbReference type="PANTHER" id="PTHR22916">
    <property type="entry name" value="GLYCOSYLTRANSFERASE"/>
    <property type="match status" value="1"/>
</dbReference>
<evidence type="ECO:0000259" key="1">
    <source>
        <dbReference type="Pfam" id="PF00535"/>
    </source>
</evidence>
<reference evidence="3" key="1">
    <citation type="journal article" date="2019" name="PLoS Negl. Trop. Dis.">
        <title>Revisiting the worldwide diversity of Leptospira species in the environment.</title>
        <authorList>
            <person name="Vincent A.T."/>
            <person name="Schiettekatte O."/>
            <person name="Bourhy P."/>
            <person name="Veyrier F.J."/>
            <person name="Picardeau M."/>
        </authorList>
    </citation>
    <scope>NUCLEOTIDE SEQUENCE [LARGE SCALE GENOMIC DNA]</scope>
    <source>
        <strain evidence="3">201800272</strain>
    </source>
</reference>
<dbReference type="InterPro" id="IPR001173">
    <property type="entry name" value="Glyco_trans_2-like"/>
</dbReference>
<dbReference type="Pfam" id="PF00535">
    <property type="entry name" value="Glycos_transf_2"/>
    <property type="match status" value="1"/>
</dbReference>
<accession>A0ABY2LYA3</accession>
<gene>
    <name evidence="2" type="ORF">EHQ46_18465</name>
</gene>
<dbReference type="EMBL" id="RQFU01000028">
    <property type="protein sequence ID" value="TGL16498.1"/>
    <property type="molecule type" value="Genomic_DNA"/>
</dbReference>
<feature type="domain" description="Glycosyltransferase 2-like" evidence="1">
    <location>
        <begin position="13"/>
        <end position="160"/>
    </location>
</feature>
<dbReference type="CDD" id="cd06433">
    <property type="entry name" value="GT_2_WfgS_like"/>
    <property type="match status" value="1"/>
</dbReference>
<proteinExistence type="predicted"/>
<evidence type="ECO:0000313" key="2">
    <source>
        <dbReference type="EMBL" id="TGL16498.1"/>
    </source>
</evidence>
<organism evidence="2 3">
    <name type="scientific">Leptospira yanagawae</name>
    <dbReference type="NCBI Taxonomy" id="293069"/>
    <lineage>
        <taxon>Bacteria</taxon>
        <taxon>Pseudomonadati</taxon>
        <taxon>Spirochaetota</taxon>
        <taxon>Spirochaetia</taxon>
        <taxon>Leptospirales</taxon>
        <taxon>Leptospiraceae</taxon>
        <taxon>Leptospira</taxon>
    </lineage>
</organism>
<dbReference type="InterPro" id="IPR029044">
    <property type="entry name" value="Nucleotide-diphossugar_trans"/>
</dbReference>
<protein>
    <submittedName>
        <fullName evidence="2">Glycosyltransferase</fullName>
    </submittedName>
</protein>
<dbReference type="Proteomes" id="UP000298200">
    <property type="component" value="Unassembled WGS sequence"/>
</dbReference>
<dbReference type="RefSeq" id="WP_135637671.1">
    <property type="nucleotide sequence ID" value="NZ_RQFU01000028.1"/>
</dbReference>
<evidence type="ECO:0000313" key="3">
    <source>
        <dbReference type="Proteomes" id="UP000298200"/>
    </source>
</evidence>
<keyword evidence="3" id="KW-1185">Reference proteome</keyword>
<dbReference type="SUPFAM" id="SSF53448">
    <property type="entry name" value="Nucleotide-diphospho-sugar transferases"/>
    <property type="match status" value="1"/>
</dbReference>
<name>A0ABY2LYA3_9LEPT</name>
<sequence length="259" mass="29943">MNPSFKSKNPKLSIITIVLNNKLFLEQTILSVINQDFNDYEFIIIDGGSTDGTLDVIKKYESHVTNWVSEKDSGIYNAINKGLSLARGEWVNILNSGDRLHASDTLAKVFKSEIPEEKAVLYGNWFLCSLVKNPDELTPGFANYSKGELLHQSMIYKKKLHETYGMYIDTKKLIISDYIFFLTLPPKLFHYLDFPVSINDVTGVSSGYWSYRQKLAFDYILGKISLAFLFYENLRIFIPRIDLYIFKRLKKIFSKLLRN</sequence>
<comment type="caution">
    <text evidence="2">The sequence shown here is derived from an EMBL/GenBank/DDBJ whole genome shotgun (WGS) entry which is preliminary data.</text>
</comment>
<dbReference type="Gene3D" id="3.90.550.10">
    <property type="entry name" value="Spore Coat Polysaccharide Biosynthesis Protein SpsA, Chain A"/>
    <property type="match status" value="1"/>
</dbReference>
<dbReference type="PANTHER" id="PTHR22916:SF67">
    <property type="entry name" value="COLANIC ACID BIOSYNTHESIS GLYCOSYL TRANSFERASE WCAE-RELATED"/>
    <property type="match status" value="1"/>
</dbReference>